<dbReference type="GO" id="GO:0030429">
    <property type="term" value="F:kynureninase activity"/>
    <property type="evidence" value="ECO:0007669"/>
    <property type="project" value="UniProtKB-EC"/>
</dbReference>
<keyword evidence="1 4" id="KW-0662">Pyridine nucleotide biosynthesis</keyword>
<keyword evidence="6" id="KW-1185">Reference proteome</keyword>
<dbReference type="EC" id="3.7.1.3" evidence="4"/>
<dbReference type="Gene3D" id="3.90.1150.10">
    <property type="entry name" value="Aspartate Aminotransferase, domain 1"/>
    <property type="match status" value="1"/>
</dbReference>
<keyword evidence="3 4" id="KW-0663">Pyridoxal phosphate</keyword>
<comment type="catalytic activity">
    <reaction evidence="4">
        <text>3-hydroxy-L-kynurenine + H2O = 3-hydroxyanthranilate + L-alanine + H(+)</text>
        <dbReference type="Rhea" id="RHEA:25143"/>
        <dbReference type="ChEBI" id="CHEBI:15377"/>
        <dbReference type="ChEBI" id="CHEBI:15378"/>
        <dbReference type="ChEBI" id="CHEBI:36559"/>
        <dbReference type="ChEBI" id="CHEBI:57972"/>
        <dbReference type="ChEBI" id="CHEBI:58125"/>
        <dbReference type="EC" id="3.7.1.3"/>
    </reaction>
</comment>
<dbReference type="GO" id="GO:0005737">
    <property type="term" value="C:cytoplasm"/>
    <property type="evidence" value="ECO:0007669"/>
    <property type="project" value="InterPro"/>
</dbReference>
<organism evidence="5 6">
    <name type="scientific">Marinicauda pacifica</name>
    <dbReference type="NCBI Taxonomy" id="1133559"/>
    <lineage>
        <taxon>Bacteria</taxon>
        <taxon>Pseudomonadati</taxon>
        <taxon>Pseudomonadota</taxon>
        <taxon>Alphaproteobacteria</taxon>
        <taxon>Maricaulales</taxon>
        <taxon>Maricaulaceae</taxon>
        <taxon>Marinicauda</taxon>
    </lineage>
</organism>
<dbReference type="InterPro" id="IPR010111">
    <property type="entry name" value="Kynureninase"/>
</dbReference>
<protein>
    <recommendedName>
        <fullName evidence="4">Kynureninase</fullName>
        <ecNumber evidence="4">3.7.1.3</ecNumber>
    </recommendedName>
</protein>
<dbReference type="UniPathway" id="UPA00253">
    <property type="reaction ID" value="UER00329"/>
</dbReference>
<evidence type="ECO:0000256" key="4">
    <source>
        <dbReference type="PIRNR" id="PIRNR038800"/>
    </source>
</evidence>
<dbReference type="GO" id="GO:0097053">
    <property type="term" value="P:L-kynurenine catabolic process"/>
    <property type="evidence" value="ECO:0007669"/>
    <property type="project" value="UniProtKB-UniPathway"/>
</dbReference>
<reference evidence="5 6" key="1">
    <citation type="journal article" date="2013" name="Int. J. Syst. Evol. Microbiol.">
        <title>Marinicauda pacifica gen. nov., sp. nov., a prosthecate alphaproteobacterium of the family Hyphomonadaceae isolated from deep seawater.</title>
        <authorList>
            <person name="Zhang X.Y."/>
            <person name="Li G.W."/>
            <person name="Wang C.S."/>
            <person name="Zhang Y.J."/>
            <person name="Xu X.W."/>
            <person name="Li H."/>
            <person name="Liu A."/>
            <person name="Liu C."/>
            <person name="Xie B.B."/>
            <person name="Qin Q.L."/>
            <person name="Xu Z."/>
            <person name="Chen X.L."/>
            <person name="Zhou B.C."/>
            <person name="Zhang Y.Z."/>
        </authorList>
    </citation>
    <scope>NUCLEOTIDE SEQUENCE [LARGE SCALE GENOMIC DNA]</scope>
    <source>
        <strain evidence="5 6">P-1 km-3</strain>
    </source>
</reference>
<dbReference type="GO" id="GO:0009435">
    <property type="term" value="P:NAD+ biosynthetic process"/>
    <property type="evidence" value="ECO:0007669"/>
    <property type="project" value="UniProtKB-UniPathway"/>
</dbReference>
<comment type="function">
    <text evidence="4">Catalyzes the cleavage of L-kynurenine (L-Kyn) and L-3-hydroxykynurenine (L-3OHKyn) into anthranilic acid (AA) and 3-hydroxyanthranilic acid (3-OHAA), respectively.</text>
</comment>
<evidence type="ECO:0000313" key="6">
    <source>
        <dbReference type="Proteomes" id="UP000305451"/>
    </source>
</evidence>
<keyword evidence="2 4" id="KW-0378">Hydrolase</keyword>
<dbReference type="Proteomes" id="UP000305451">
    <property type="component" value="Unassembled WGS sequence"/>
</dbReference>
<dbReference type="EMBL" id="SRXV01000002">
    <property type="protein sequence ID" value="TGY93193.1"/>
    <property type="molecule type" value="Genomic_DNA"/>
</dbReference>
<comment type="catalytic activity">
    <reaction evidence="4">
        <text>L-kynurenine + H2O = anthranilate + L-alanine + H(+)</text>
        <dbReference type="Rhea" id="RHEA:16813"/>
        <dbReference type="ChEBI" id="CHEBI:15377"/>
        <dbReference type="ChEBI" id="CHEBI:15378"/>
        <dbReference type="ChEBI" id="CHEBI:16567"/>
        <dbReference type="ChEBI" id="CHEBI:57959"/>
        <dbReference type="ChEBI" id="CHEBI:57972"/>
        <dbReference type="EC" id="3.7.1.3"/>
    </reaction>
</comment>
<dbReference type="PANTHER" id="PTHR14084">
    <property type="entry name" value="KYNURENINASE"/>
    <property type="match status" value="1"/>
</dbReference>
<dbReference type="OrthoDB" id="9812626at2"/>
<accession>A0A4S2HBP3</accession>
<dbReference type="UniPathway" id="UPA00334">
    <property type="reaction ID" value="UER00455"/>
</dbReference>
<dbReference type="Gene3D" id="3.40.640.10">
    <property type="entry name" value="Type I PLP-dependent aspartate aminotransferase-like (Major domain)"/>
    <property type="match status" value="1"/>
</dbReference>
<evidence type="ECO:0000256" key="2">
    <source>
        <dbReference type="ARBA" id="ARBA00022801"/>
    </source>
</evidence>
<comment type="pathway">
    <text evidence="4">Amino-acid degradation; L-kynurenine degradation; L-alanine and anthranilate from L-kynurenine: step 1/1.</text>
</comment>
<comment type="cofactor">
    <cofactor evidence="4">
        <name>pyridoxal 5'-phosphate</name>
        <dbReference type="ChEBI" id="CHEBI:597326"/>
    </cofactor>
</comment>
<evidence type="ECO:0000313" key="5">
    <source>
        <dbReference type="EMBL" id="TGY93193.1"/>
    </source>
</evidence>
<dbReference type="InterPro" id="IPR015422">
    <property type="entry name" value="PyrdxlP-dep_Trfase_small"/>
</dbReference>
<evidence type="ECO:0000256" key="3">
    <source>
        <dbReference type="ARBA" id="ARBA00022898"/>
    </source>
</evidence>
<comment type="subunit">
    <text evidence="4">Homodimer.</text>
</comment>
<dbReference type="InterPro" id="IPR015424">
    <property type="entry name" value="PyrdxlP-dep_Trfase"/>
</dbReference>
<dbReference type="GO" id="GO:0043420">
    <property type="term" value="P:anthranilate metabolic process"/>
    <property type="evidence" value="ECO:0007669"/>
    <property type="project" value="TreeGrafter"/>
</dbReference>
<gene>
    <name evidence="5" type="ORF">E5162_09025</name>
</gene>
<name>A0A4S2HBP3_9PROT</name>
<dbReference type="RefSeq" id="WP_135944911.1">
    <property type="nucleotide sequence ID" value="NZ_BMEI01000002.1"/>
</dbReference>
<dbReference type="PIRSF" id="PIRSF038800">
    <property type="entry name" value="KYNU"/>
    <property type="match status" value="1"/>
</dbReference>
<comment type="caution">
    <text evidence="5">The sequence shown here is derived from an EMBL/GenBank/DDBJ whole genome shotgun (WGS) entry which is preliminary data.</text>
</comment>
<evidence type="ECO:0000256" key="1">
    <source>
        <dbReference type="ARBA" id="ARBA00022642"/>
    </source>
</evidence>
<dbReference type="Pfam" id="PF22580">
    <property type="entry name" value="KYNU_C"/>
    <property type="match status" value="1"/>
</dbReference>
<dbReference type="GO" id="GO:0030170">
    <property type="term" value="F:pyridoxal phosphate binding"/>
    <property type="evidence" value="ECO:0007669"/>
    <property type="project" value="InterPro"/>
</dbReference>
<dbReference type="PANTHER" id="PTHR14084:SF0">
    <property type="entry name" value="KYNURENINASE"/>
    <property type="match status" value="1"/>
</dbReference>
<comment type="similarity">
    <text evidence="4">Belongs to the kynureninase family.</text>
</comment>
<proteinExistence type="inferred from homology"/>
<dbReference type="InterPro" id="IPR015421">
    <property type="entry name" value="PyrdxlP-dep_Trfase_major"/>
</dbReference>
<comment type="pathway">
    <text evidence="4">Cofactor biosynthesis; NAD(+) biosynthesis; quinolinate from L-kynurenine: step 2/3.</text>
</comment>
<dbReference type="SUPFAM" id="SSF53383">
    <property type="entry name" value="PLP-dependent transferases"/>
    <property type="match status" value="1"/>
</dbReference>
<dbReference type="AlphaFoldDB" id="A0A4S2HBP3"/>
<sequence length="407" mass="44068">MNALPDAAELARLDAADPLRAARDRFALPDGIIYLDGNSLGPPPRRALERLEEAAREEWGQGLIKSWNDAGWMELPLATGRKLAPLIGVDGDEVVCLDTVTILIFKLASALSRKKPEAAIAVERGDFPTDGYVLEGLAALTGCAFKYVEPGTSPAALDPEIGVLVRSAVHYKTAEIADIARWEREARETGLDIIWDLSHAAGLVDLKLKQDGARFAVGCGYKFLNGGPGAPAFVYCRSDEIAGIDHPVTGWLGHDTPFDFVDGYRPAEGIRRFITSSPSILAITSLNAALDAYDAMALSEVEAKARALGDIFLQAGAQLGLDTISPGIGARRGGHVCLRHEHGYAIAQALIARGIIGDFRAPDLMRFGFNPLYLSYREVGEAARQMIEVVETREYERPEFNVRKAVT</sequence>
<dbReference type="GO" id="GO:0019441">
    <property type="term" value="P:L-tryptophan catabolic process to kynurenine"/>
    <property type="evidence" value="ECO:0007669"/>
    <property type="project" value="TreeGrafter"/>
</dbReference>